<dbReference type="Proteomes" id="UP000663823">
    <property type="component" value="Unassembled WGS sequence"/>
</dbReference>
<dbReference type="Proteomes" id="UP000663882">
    <property type="component" value="Unassembled WGS sequence"/>
</dbReference>
<keyword evidence="1" id="KW-0175">Coiled coil</keyword>
<dbReference type="EMBL" id="CAJOAX010003735">
    <property type="protein sequence ID" value="CAF3870225.1"/>
    <property type="molecule type" value="Genomic_DNA"/>
</dbReference>
<protein>
    <submittedName>
        <fullName evidence="3">Uncharacterized protein</fullName>
    </submittedName>
</protein>
<evidence type="ECO:0000313" key="4">
    <source>
        <dbReference type="EMBL" id="CAF3870225.1"/>
    </source>
</evidence>
<feature type="compositionally biased region" description="Basic and acidic residues" evidence="2">
    <location>
        <begin position="1"/>
        <end position="11"/>
    </location>
</feature>
<proteinExistence type="predicted"/>
<name>A0A813ZCI2_9BILA</name>
<evidence type="ECO:0000256" key="2">
    <source>
        <dbReference type="SAM" id="MobiDB-lite"/>
    </source>
</evidence>
<comment type="caution">
    <text evidence="3">The sequence shown here is derived from an EMBL/GenBank/DDBJ whole genome shotgun (WGS) entry which is preliminary data.</text>
</comment>
<evidence type="ECO:0000313" key="5">
    <source>
        <dbReference type="Proteomes" id="UP000663882"/>
    </source>
</evidence>
<sequence length="340" mass="39163">MGLGFSREKRNQRTQFPSPTVNSQLLTLKSQPPSEVHQISSTAYILDSSSESIDITSLDQIVQDVDFSSIVNATIDFKSSDTSLSQGDLSDSIKLKQKETQNSSWQDKYFVHGDSSDIVADIESKVHGCINSSVSEDIDIYINNLHKINVTADDILHNRLSNISSMEKIIINKIIQQRQDLINKIILKGRSKMDKSEIYYRKLIEEFISKLEIEMSKHLDDLQKQMENEKEILFISSQDNIKDLSIKVENAKKEFIRKLEFSTREKRQEILDKISNISMDKKRQPLGYEQLRKVNLDIYSTVGQTDCDNIPDKDKFIKDINNGKTHQPIKRTLYIQSNFH</sequence>
<evidence type="ECO:0000313" key="3">
    <source>
        <dbReference type="EMBL" id="CAF0897461.1"/>
    </source>
</evidence>
<feature type="region of interest" description="Disordered" evidence="2">
    <location>
        <begin position="1"/>
        <end position="21"/>
    </location>
</feature>
<evidence type="ECO:0000256" key="1">
    <source>
        <dbReference type="SAM" id="Coils"/>
    </source>
</evidence>
<dbReference type="AlphaFoldDB" id="A0A813ZCI2"/>
<gene>
    <name evidence="4" type="ORF">OTI717_LOCUS22183</name>
    <name evidence="3" type="ORF">RFH988_LOCUS8809</name>
</gene>
<feature type="coiled-coil region" evidence="1">
    <location>
        <begin position="208"/>
        <end position="254"/>
    </location>
</feature>
<reference evidence="3" key="1">
    <citation type="submission" date="2021-02" db="EMBL/GenBank/DDBJ databases">
        <authorList>
            <person name="Nowell W R."/>
        </authorList>
    </citation>
    <scope>NUCLEOTIDE SEQUENCE</scope>
</reference>
<dbReference type="EMBL" id="CAJNOO010000304">
    <property type="protein sequence ID" value="CAF0897461.1"/>
    <property type="molecule type" value="Genomic_DNA"/>
</dbReference>
<organism evidence="3 5">
    <name type="scientific">Rotaria sordida</name>
    <dbReference type="NCBI Taxonomy" id="392033"/>
    <lineage>
        <taxon>Eukaryota</taxon>
        <taxon>Metazoa</taxon>
        <taxon>Spiralia</taxon>
        <taxon>Gnathifera</taxon>
        <taxon>Rotifera</taxon>
        <taxon>Eurotatoria</taxon>
        <taxon>Bdelloidea</taxon>
        <taxon>Philodinida</taxon>
        <taxon>Philodinidae</taxon>
        <taxon>Rotaria</taxon>
    </lineage>
</organism>
<accession>A0A813ZCI2</accession>
<dbReference type="OrthoDB" id="10041679at2759"/>